<reference evidence="3" key="1">
    <citation type="journal article" date="2019" name="IScience">
        <title>Narwhal Genome Reveals Long-Term Low Genetic Diversity despite Current Large Abundance Size.</title>
        <authorList>
            <person name="Westbury M.V."/>
            <person name="Petersen B."/>
            <person name="Garde E."/>
            <person name="Heide-Jorgensen M.P."/>
            <person name="Lorenzen E.D."/>
        </authorList>
    </citation>
    <scope>NUCLEOTIDE SEQUENCE [LARGE SCALE GENOMIC DNA]</scope>
</reference>
<accession>A0A4U1FBJ3</accession>
<feature type="region of interest" description="Disordered" evidence="1">
    <location>
        <begin position="27"/>
        <end position="66"/>
    </location>
</feature>
<dbReference type="AlphaFoldDB" id="A0A4U1FBJ3"/>
<gene>
    <name evidence="2" type="ORF">EI555_017703</name>
</gene>
<organism evidence="2 3">
    <name type="scientific">Monodon monoceros</name>
    <name type="common">Narwhal</name>
    <name type="synonym">Ceratodon monodon</name>
    <dbReference type="NCBI Taxonomy" id="40151"/>
    <lineage>
        <taxon>Eukaryota</taxon>
        <taxon>Metazoa</taxon>
        <taxon>Chordata</taxon>
        <taxon>Craniata</taxon>
        <taxon>Vertebrata</taxon>
        <taxon>Euteleostomi</taxon>
        <taxon>Mammalia</taxon>
        <taxon>Eutheria</taxon>
        <taxon>Laurasiatheria</taxon>
        <taxon>Artiodactyla</taxon>
        <taxon>Whippomorpha</taxon>
        <taxon>Cetacea</taxon>
        <taxon>Odontoceti</taxon>
        <taxon>Monodontidae</taxon>
        <taxon>Monodon</taxon>
    </lineage>
</organism>
<dbReference type="EMBL" id="RWIC01000286">
    <property type="protein sequence ID" value="TKC46146.1"/>
    <property type="molecule type" value="Genomic_DNA"/>
</dbReference>
<sequence>NFSWGSHPTPILVSSSSDKLPAALAAAPASLPCSPEKDTGHPDFSESWPSTQTRRNALPATFKDGV</sequence>
<feature type="non-terminal residue" evidence="2">
    <location>
        <position position="1"/>
    </location>
</feature>
<evidence type="ECO:0000313" key="2">
    <source>
        <dbReference type="EMBL" id="TKC46146.1"/>
    </source>
</evidence>
<name>A0A4U1FBJ3_MONMO</name>
<feature type="compositionally biased region" description="Basic and acidic residues" evidence="1">
    <location>
        <begin position="35"/>
        <end position="44"/>
    </location>
</feature>
<protein>
    <submittedName>
        <fullName evidence="2">Uncharacterized protein</fullName>
    </submittedName>
</protein>
<evidence type="ECO:0000256" key="1">
    <source>
        <dbReference type="SAM" id="MobiDB-lite"/>
    </source>
</evidence>
<comment type="caution">
    <text evidence="2">The sequence shown here is derived from an EMBL/GenBank/DDBJ whole genome shotgun (WGS) entry which is preliminary data.</text>
</comment>
<proteinExistence type="predicted"/>
<dbReference type="Proteomes" id="UP000308365">
    <property type="component" value="Unassembled WGS sequence"/>
</dbReference>
<evidence type="ECO:0000313" key="3">
    <source>
        <dbReference type="Proteomes" id="UP000308365"/>
    </source>
</evidence>